<dbReference type="CDD" id="cd00085">
    <property type="entry name" value="HNHc"/>
    <property type="match status" value="1"/>
</dbReference>
<sequence>MIYVKRIECPDTLNLSNIESDAYKELGDVIEYLKVKDRDFKFNAYGKPNVKEQLARMFNNKCAYCESKISPVSYGDIEHFRPKTAYHSIDGENLIYPGYYWLAMDWNNLLLSCEVCNRSYKKNKFPLIDENKRKKRHDDEVIEDPLIIDPCHEEMNPKDYIFFTEEGIIKYKDGEGGKGEKSIQIYGLSRPNLTDNRKILAKELEDKKIQILGYLNTISTLIEFPNPKLFREIIESNLKDLEAVYNSLKKSNLPSEPYLGMVRNLTSDFLEKTEADIEFLLAKYKELTSNRD</sequence>
<protein>
    <recommendedName>
        <fullName evidence="4">HNH nuclease domain-containing protein</fullName>
    </recommendedName>
</protein>
<evidence type="ECO:0000256" key="1">
    <source>
        <dbReference type="SAM" id="Coils"/>
    </source>
</evidence>
<dbReference type="Gene3D" id="1.10.30.50">
    <property type="match status" value="1"/>
</dbReference>
<name>A0A143HE58_9BACL</name>
<reference evidence="3" key="2">
    <citation type="submission" date="2016-03" db="EMBL/GenBank/DDBJ databases">
        <authorList>
            <person name="Seldin L."/>
        </authorList>
    </citation>
    <scope>NUCLEOTIDE SEQUENCE [LARGE SCALE GENOMIC DNA]</scope>
    <source>
        <strain evidence="3">PP9</strain>
    </source>
</reference>
<evidence type="ECO:0000313" key="2">
    <source>
        <dbReference type="EMBL" id="AMW99770.1"/>
    </source>
</evidence>
<accession>A0A143HE58</accession>
<evidence type="ECO:0008006" key="4">
    <source>
        <dbReference type="Google" id="ProtNLM"/>
    </source>
</evidence>
<keyword evidence="1" id="KW-0175">Coiled coil</keyword>
<dbReference type="RefSeq" id="WP_066789388.1">
    <property type="nucleotide sequence ID" value="NZ_CP014806.1"/>
</dbReference>
<dbReference type="Proteomes" id="UP000076021">
    <property type="component" value="Chromosome"/>
</dbReference>
<dbReference type="OrthoDB" id="9816185at2"/>
<reference evidence="2 3" key="1">
    <citation type="journal article" date="2016" name="Genome Announc.">
        <title>Whole-Genome Sequence of Rummeliibacillus stabekisii Strain PP9 Isolated from Antarctic Soil.</title>
        <authorList>
            <person name="da Mota F.F."/>
            <person name="Vollu R.E."/>
            <person name="Jurelevicius D."/>
            <person name="Seldin L."/>
        </authorList>
    </citation>
    <scope>NUCLEOTIDE SEQUENCE [LARGE SCALE GENOMIC DNA]</scope>
    <source>
        <strain evidence="2 3">PP9</strain>
    </source>
</reference>
<dbReference type="EMBL" id="CP014806">
    <property type="protein sequence ID" value="AMW99770.1"/>
    <property type="molecule type" value="Genomic_DNA"/>
</dbReference>
<dbReference type="KEGG" id="rst:ATY39_10165"/>
<gene>
    <name evidence="2" type="ORF">ATY39_10165</name>
</gene>
<dbReference type="InterPro" id="IPR003615">
    <property type="entry name" value="HNH_nuc"/>
</dbReference>
<feature type="coiled-coil region" evidence="1">
    <location>
        <begin position="231"/>
        <end position="290"/>
    </location>
</feature>
<evidence type="ECO:0000313" key="3">
    <source>
        <dbReference type="Proteomes" id="UP000076021"/>
    </source>
</evidence>
<dbReference type="AlphaFoldDB" id="A0A143HE58"/>
<keyword evidence="3" id="KW-1185">Reference proteome</keyword>
<proteinExistence type="predicted"/>
<dbReference type="STRING" id="241244.ATY39_10165"/>
<organism evidence="2 3">
    <name type="scientific">Rummeliibacillus stabekisii</name>
    <dbReference type="NCBI Taxonomy" id="241244"/>
    <lineage>
        <taxon>Bacteria</taxon>
        <taxon>Bacillati</taxon>
        <taxon>Bacillota</taxon>
        <taxon>Bacilli</taxon>
        <taxon>Bacillales</taxon>
        <taxon>Caryophanaceae</taxon>
        <taxon>Rummeliibacillus</taxon>
    </lineage>
</organism>